<comment type="similarity">
    <text evidence="1">Belongs to the SWI5/SAE3 family.</text>
</comment>
<gene>
    <name evidence="4" type="ORF">KVT40_000904</name>
</gene>
<keyword evidence="3" id="KW-0234">DNA repair</keyword>
<organism evidence="4 5">
    <name type="scientific">Elsinoe batatas</name>
    <dbReference type="NCBI Taxonomy" id="2601811"/>
    <lineage>
        <taxon>Eukaryota</taxon>
        <taxon>Fungi</taxon>
        <taxon>Dikarya</taxon>
        <taxon>Ascomycota</taxon>
        <taxon>Pezizomycotina</taxon>
        <taxon>Dothideomycetes</taxon>
        <taxon>Dothideomycetidae</taxon>
        <taxon>Myriangiales</taxon>
        <taxon>Elsinoaceae</taxon>
        <taxon>Elsinoe</taxon>
    </lineage>
</organism>
<keyword evidence="2" id="KW-0227">DNA damage</keyword>
<evidence type="ECO:0000256" key="1">
    <source>
        <dbReference type="ARBA" id="ARBA00008060"/>
    </source>
</evidence>
<dbReference type="OrthoDB" id="255837at2759"/>
<sequence>MSEQVNSLDRELNCLTAERDDLVRRILATNSNELHISTSQSVTQPNNHSAISVTDEQVQEALAQARKARVDDVKLLGRYNDIKDVAQGLIGMIAEQRSCRVKEVMEELAIDEGS</sequence>
<dbReference type="GO" id="GO:0010772">
    <property type="term" value="P:meiotic DNA recombinase assembly involved in reciprocal meiotic recombination"/>
    <property type="evidence" value="ECO:0007669"/>
    <property type="project" value="TreeGrafter"/>
</dbReference>
<evidence type="ECO:0000313" key="5">
    <source>
        <dbReference type="Proteomes" id="UP000809789"/>
    </source>
</evidence>
<evidence type="ECO:0000313" key="4">
    <source>
        <dbReference type="EMBL" id="KAG8631764.1"/>
    </source>
</evidence>
<evidence type="ECO:0000256" key="3">
    <source>
        <dbReference type="ARBA" id="ARBA00023204"/>
    </source>
</evidence>
<dbReference type="GO" id="GO:0000709">
    <property type="term" value="P:meiotic joint molecule formation"/>
    <property type="evidence" value="ECO:0007669"/>
    <property type="project" value="TreeGrafter"/>
</dbReference>
<comment type="caution">
    <text evidence="4">The sequence shown here is derived from an EMBL/GenBank/DDBJ whole genome shotgun (WGS) entry which is preliminary data.</text>
</comment>
<name>A0A8K0LAX5_9PEZI</name>
<dbReference type="EMBL" id="JAESVG020000001">
    <property type="protein sequence ID" value="KAG8631764.1"/>
    <property type="molecule type" value="Genomic_DNA"/>
</dbReference>
<evidence type="ECO:0000256" key="2">
    <source>
        <dbReference type="ARBA" id="ARBA00022763"/>
    </source>
</evidence>
<accession>A0A8K0LAX5</accession>
<dbReference type="InterPro" id="IPR010760">
    <property type="entry name" value="DNA-repair_Swi5"/>
</dbReference>
<dbReference type="Gene3D" id="1.20.5.170">
    <property type="match status" value="1"/>
</dbReference>
<dbReference type="Pfam" id="PF07061">
    <property type="entry name" value="Swi5"/>
    <property type="match status" value="1"/>
</dbReference>
<dbReference type="GO" id="GO:0034974">
    <property type="term" value="C:Swi5-Swi2 complex"/>
    <property type="evidence" value="ECO:0007669"/>
    <property type="project" value="TreeGrafter"/>
</dbReference>
<keyword evidence="5" id="KW-1185">Reference proteome</keyword>
<dbReference type="PANTHER" id="PTHR28529:SF2">
    <property type="entry name" value="DNA REPAIR PROTEIN SWI5 HOMOLOG"/>
    <property type="match status" value="1"/>
</dbReference>
<reference evidence="4" key="1">
    <citation type="submission" date="2021-07" db="EMBL/GenBank/DDBJ databases">
        <title>Elsinoe batatas strain:CRI-CJ2 Genome sequencing and assembly.</title>
        <authorList>
            <person name="Huang L."/>
        </authorList>
    </citation>
    <scope>NUCLEOTIDE SEQUENCE</scope>
    <source>
        <strain evidence="4">CRI-CJ2</strain>
    </source>
</reference>
<dbReference type="Proteomes" id="UP000809789">
    <property type="component" value="Unassembled WGS sequence"/>
</dbReference>
<dbReference type="GO" id="GO:0032798">
    <property type="term" value="C:Swi5-Sfr1 complex"/>
    <property type="evidence" value="ECO:0007669"/>
    <property type="project" value="TreeGrafter"/>
</dbReference>
<dbReference type="PANTHER" id="PTHR28529">
    <property type="entry name" value="DNA REPAIR PROTEIN SWI5 HOMOLOG"/>
    <property type="match status" value="1"/>
</dbReference>
<proteinExistence type="inferred from homology"/>
<dbReference type="AlphaFoldDB" id="A0A8K0LAX5"/>
<protein>
    <submittedName>
        <fullName evidence="4">Uncharacterized protein</fullName>
    </submittedName>
</protein>